<dbReference type="Gene3D" id="1.10.472.150">
    <property type="entry name" value="Glucose-regulated metallo-peptidase M90, N-terminal domain"/>
    <property type="match status" value="1"/>
</dbReference>
<keyword evidence="2" id="KW-1185">Reference proteome</keyword>
<dbReference type="Gene3D" id="3.40.390.10">
    <property type="entry name" value="Collagenase (Catalytic Domain)"/>
    <property type="match status" value="1"/>
</dbReference>
<reference evidence="1 2" key="1">
    <citation type="submission" date="2019-08" db="EMBL/GenBank/DDBJ databases">
        <title>Chromobacterium paludis, a novel bacterium isolated from a Maryland marsh pond.</title>
        <authorList>
            <person name="Blackburn M.B."/>
            <person name="Gundersen-Rindal D.E."/>
        </authorList>
    </citation>
    <scope>NUCLEOTIDE SEQUENCE [LARGE SCALE GENOMIC DNA]</scope>
    <source>
        <strain evidence="2">IIBBL 257-1</strain>
    </source>
</reference>
<name>A0A5C1DFY2_9NEIS</name>
<dbReference type="GO" id="GO:0008237">
    <property type="term" value="F:metallopeptidase activity"/>
    <property type="evidence" value="ECO:0007669"/>
    <property type="project" value="InterPro"/>
</dbReference>
<dbReference type="Proteomes" id="UP000322079">
    <property type="component" value="Chromosome"/>
</dbReference>
<evidence type="ECO:0000313" key="2">
    <source>
        <dbReference type="Proteomes" id="UP000322079"/>
    </source>
</evidence>
<dbReference type="AlphaFoldDB" id="A0A5C1DFY2"/>
<dbReference type="PANTHER" id="PTHR30164:SF2">
    <property type="entry name" value="PROTEIN MTFA"/>
    <property type="match status" value="1"/>
</dbReference>
<dbReference type="PANTHER" id="PTHR30164">
    <property type="entry name" value="MTFA PEPTIDASE"/>
    <property type="match status" value="1"/>
</dbReference>
<dbReference type="Pfam" id="PF06167">
    <property type="entry name" value="Peptidase_M90"/>
    <property type="match status" value="1"/>
</dbReference>
<dbReference type="CDD" id="cd20169">
    <property type="entry name" value="Peptidase_M90_mtfA"/>
    <property type="match status" value="1"/>
</dbReference>
<protein>
    <submittedName>
        <fullName evidence="1">Zinc-dependent peptidase</fullName>
    </submittedName>
</protein>
<accession>A0A5C1DFY2</accession>
<organism evidence="1 2">
    <name type="scientific">Chromobacterium paludis</name>
    <dbReference type="NCBI Taxonomy" id="2605945"/>
    <lineage>
        <taxon>Bacteria</taxon>
        <taxon>Pseudomonadati</taxon>
        <taxon>Pseudomonadota</taxon>
        <taxon>Betaproteobacteria</taxon>
        <taxon>Neisseriales</taxon>
        <taxon>Chromobacteriaceae</taxon>
        <taxon>Chromobacterium</taxon>
    </lineage>
</organism>
<sequence length="283" mass="32014">MTDAIPSQEFMLLDWMRRLGGKRMPAGLLARLREEAACMPLLKGLSTEEADRLVKLAGELLRAKTVTGLEDMEVDDAMRCRLALQLALPGMNLGMRAYDNWREAVLYPAPFVVRNRWQDGIGLTHEAEQVLIGQAHYQGPLVFSWPDVRESPSLDGWNVVIHETAHQFDMLDGPANGAPPLHRGMDRKEWSRAWNQAYRQFCHAVDHGRDGWLDPYASENPAEFFAVLSEAFFEIPHLVLRDYPDLYRQLSQFYRQDPAARLPPVEEAALLPPPPDGMPASAD</sequence>
<proteinExistence type="predicted"/>
<dbReference type="GO" id="GO:0004177">
    <property type="term" value="F:aminopeptidase activity"/>
    <property type="evidence" value="ECO:0007669"/>
    <property type="project" value="TreeGrafter"/>
</dbReference>
<dbReference type="SUPFAM" id="SSF55486">
    <property type="entry name" value="Metalloproteases ('zincins'), catalytic domain"/>
    <property type="match status" value="1"/>
</dbReference>
<dbReference type="InterPro" id="IPR024079">
    <property type="entry name" value="MetalloPept_cat_dom_sf"/>
</dbReference>
<evidence type="ECO:0000313" key="1">
    <source>
        <dbReference type="EMBL" id="QEL55620.1"/>
    </source>
</evidence>
<dbReference type="EMBL" id="CP043473">
    <property type="protein sequence ID" value="QEL55620.1"/>
    <property type="molecule type" value="Genomic_DNA"/>
</dbReference>
<dbReference type="GO" id="GO:0005829">
    <property type="term" value="C:cytosol"/>
    <property type="evidence" value="ECO:0007669"/>
    <property type="project" value="TreeGrafter"/>
</dbReference>
<dbReference type="InterPro" id="IPR010384">
    <property type="entry name" value="MtfA_fam"/>
</dbReference>
<dbReference type="InterPro" id="IPR042252">
    <property type="entry name" value="MtfA_N"/>
</dbReference>
<gene>
    <name evidence="1" type="ORF">FYK34_08565</name>
</gene>
<dbReference type="KEGG" id="chrm:FYK34_08565"/>